<dbReference type="AlphaFoldDB" id="A0A5E4RAM3"/>
<name>A0A5E4RAM3_9BURK</name>
<gene>
    <name evidence="1" type="ORF">PCE31106_00006</name>
</gene>
<reference evidence="1 2" key="1">
    <citation type="submission" date="2019-08" db="EMBL/GenBank/DDBJ databases">
        <authorList>
            <person name="Peeters C."/>
        </authorList>
    </citation>
    <scope>NUCLEOTIDE SEQUENCE [LARGE SCALE GENOMIC DNA]</scope>
    <source>
        <strain evidence="1 2">LMG 31106</strain>
    </source>
</reference>
<accession>A0A5E4RAM3</accession>
<organism evidence="1 2">
    <name type="scientific">Pandoraea cepalis</name>
    <dbReference type="NCBI Taxonomy" id="2508294"/>
    <lineage>
        <taxon>Bacteria</taxon>
        <taxon>Pseudomonadati</taxon>
        <taxon>Pseudomonadota</taxon>
        <taxon>Betaproteobacteria</taxon>
        <taxon>Burkholderiales</taxon>
        <taxon>Burkholderiaceae</taxon>
        <taxon>Pandoraea</taxon>
    </lineage>
</organism>
<proteinExistence type="predicted"/>
<dbReference type="EMBL" id="CABPSL010000001">
    <property type="protein sequence ID" value="VVD59168.1"/>
    <property type="molecule type" value="Genomic_DNA"/>
</dbReference>
<dbReference type="Proteomes" id="UP000384354">
    <property type="component" value="Unassembled WGS sequence"/>
</dbReference>
<sequence>MPPLLFNVAFVVKLRFGATMAPPLFVSEPVRIVSFVPAPISPPSFASVSLVSVRSVFDSSLPFALSTAPPSVAVSPVCPMIRPAALSRLPARATTCPLLVILPPAFESVPVPFPAFTVSAPAPACVIVPPWLSSMDGANVRSTLFVCSVPPAELSSKPRTATRIDPVPVCVIVPA</sequence>
<evidence type="ECO:0000313" key="2">
    <source>
        <dbReference type="Proteomes" id="UP000384354"/>
    </source>
</evidence>
<protein>
    <submittedName>
        <fullName evidence="1">Uncharacterized protein</fullName>
    </submittedName>
</protein>
<evidence type="ECO:0000313" key="1">
    <source>
        <dbReference type="EMBL" id="VVD59168.1"/>
    </source>
</evidence>